<dbReference type="AlphaFoldDB" id="A0A0G1CH24"/>
<proteinExistence type="predicted"/>
<comment type="caution">
    <text evidence="1">The sequence shown here is derived from an EMBL/GenBank/DDBJ whole genome shotgun (WGS) entry which is preliminary data.</text>
</comment>
<accession>A0A0G1CH24</accession>
<gene>
    <name evidence="1" type="ORF">UV11_C0002G0026</name>
</gene>
<dbReference type="Proteomes" id="UP000034036">
    <property type="component" value="Unassembled WGS sequence"/>
</dbReference>
<protein>
    <recommendedName>
        <fullName evidence="3">Phage-Barnase-EndoU-ColicinE5/D-RelE like nuclease 3 domain-containing protein</fullName>
    </recommendedName>
</protein>
<name>A0A0G1CH24_9BACT</name>
<reference evidence="1" key="1">
    <citation type="journal article" date="2015" name="Nature">
        <title>rRNA introns, odd ribosomes, and small enigmatic genomes across a large radiation of phyla.</title>
        <authorList>
            <person name="Brown C.T."/>
            <person name="Hug L.A."/>
            <person name="Thomas B.C."/>
            <person name="Sharon I."/>
            <person name="Castelle C.J."/>
            <person name="Singh A."/>
            <person name="Wilkins M.J."/>
            <person name="Williams K.H."/>
            <person name="Banfield J.F."/>
        </authorList>
    </citation>
    <scope>NUCLEOTIDE SEQUENCE [LARGE SCALE GENOMIC DNA]</scope>
</reference>
<sequence length="159" mass="18763">MEEIIDPERFSKAKEEAEALYKSIGEVYCPYLGEKVSFNAKGLEHLKFKGRNKARSQRDQYIRLRLLSLAPEIIKKSHTLQGLFETKNFELEKTSSQWKGILRNVVYYEFISVIKKTRVRVLIKKVEDGPKYFWSIIPFWKQSELTGKRHIHNGKPEED</sequence>
<evidence type="ECO:0008006" key="3">
    <source>
        <dbReference type="Google" id="ProtNLM"/>
    </source>
</evidence>
<evidence type="ECO:0000313" key="2">
    <source>
        <dbReference type="Proteomes" id="UP000034036"/>
    </source>
</evidence>
<dbReference type="EMBL" id="LCDF01000002">
    <property type="protein sequence ID" value="KKS48873.1"/>
    <property type="molecule type" value="Genomic_DNA"/>
</dbReference>
<organism evidence="1 2">
    <name type="scientific">Candidatus Giovannonibacteria bacterium GW2011_GWF2_42_19</name>
    <dbReference type="NCBI Taxonomy" id="1618659"/>
    <lineage>
        <taxon>Bacteria</taxon>
        <taxon>Candidatus Giovannoniibacteriota</taxon>
    </lineage>
</organism>
<evidence type="ECO:0000313" key="1">
    <source>
        <dbReference type="EMBL" id="KKS48873.1"/>
    </source>
</evidence>